<dbReference type="PANTHER" id="PTHR31679:SF3">
    <property type="entry name" value="PEROXISOMAL MEMBRANE PROTEIN PEX32"/>
    <property type="match status" value="1"/>
</dbReference>
<evidence type="ECO:0000256" key="1">
    <source>
        <dbReference type="ARBA" id="ARBA00004585"/>
    </source>
</evidence>
<organism evidence="8 9">
    <name type="scientific">Kluyveromyces lactis (strain ATCC 8585 / CBS 2359 / DSM 70799 / NBRC 1267 / NRRL Y-1140 / WM37)</name>
    <name type="common">Yeast</name>
    <name type="synonym">Candida sphaerica</name>
    <dbReference type="NCBI Taxonomy" id="284590"/>
    <lineage>
        <taxon>Eukaryota</taxon>
        <taxon>Fungi</taxon>
        <taxon>Dikarya</taxon>
        <taxon>Ascomycota</taxon>
        <taxon>Saccharomycotina</taxon>
        <taxon>Saccharomycetes</taxon>
        <taxon>Saccharomycetales</taxon>
        <taxon>Saccharomycetaceae</taxon>
        <taxon>Kluyveromyces</taxon>
    </lineage>
</organism>
<dbReference type="Proteomes" id="UP000000598">
    <property type="component" value="Chromosome E"/>
</dbReference>
<dbReference type="InterPro" id="IPR010482">
    <property type="entry name" value="TECPR1-like_DysF"/>
</dbReference>
<reference evidence="8 9" key="1">
    <citation type="journal article" date="2004" name="Nature">
        <title>Genome evolution in yeasts.</title>
        <authorList>
            <consortium name="Genolevures"/>
            <person name="Dujon B."/>
            <person name="Sherman D."/>
            <person name="Fischer G."/>
            <person name="Durrens P."/>
            <person name="Casaregola S."/>
            <person name="Lafontaine I."/>
            <person name="de Montigny J."/>
            <person name="Marck C."/>
            <person name="Neuveglise C."/>
            <person name="Talla E."/>
            <person name="Goffard N."/>
            <person name="Frangeul L."/>
            <person name="Aigle M."/>
            <person name="Anthouard V."/>
            <person name="Babour A."/>
            <person name="Barbe V."/>
            <person name="Barnay S."/>
            <person name="Blanchin S."/>
            <person name="Beckerich J.M."/>
            <person name="Beyne E."/>
            <person name="Bleykasten C."/>
            <person name="Boisrame A."/>
            <person name="Boyer J."/>
            <person name="Cattolico L."/>
            <person name="Confanioleri F."/>
            <person name="de Daruvar A."/>
            <person name="Despons L."/>
            <person name="Fabre E."/>
            <person name="Fairhead C."/>
            <person name="Ferry-Dumazet H."/>
            <person name="Groppi A."/>
            <person name="Hantraye F."/>
            <person name="Hennequin C."/>
            <person name="Jauniaux N."/>
            <person name="Joyet P."/>
            <person name="Kachouri R."/>
            <person name="Kerrest A."/>
            <person name="Koszul R."/>
            <person name="Lemaire M."/>
            <person name="Lesur I."/>
            <person name="Ma L."/>
            <person name="Muller H."/>
            <person name="Nicaud J.M."/>
            <person name="Nikolski M."/>
            <person name="Oztas S."/>
            <person name="Ozier-Kalogeropoulos O."/>
            <person name="Pellenz S."/>
            <person name="Potier S."/>
            <person name="Richard G.F."/>
            <person name="Straub M.L."/>
            <person name="Suleau A."/>
            <person name="Swennene D."/>
            <person name="Tekaia F."/>
            <person name="Wesolowski-Louvel M."/>
            <person name="Westhof E."/>
            <person name="Wirth B."/>
            <person name="Zeniou-Meyer M."/>
            <person name="Zivanovic I."/>
            <person name="Bolotin-Fukuhara M."/>
            <person name="Thierry A."/>
            <person name="Bouchier C."/>
            <person name="Caudron B."/>
            <person name="Scarpelli C."/>
            <person name="Gaillardin C."/>
            <person name="Weissenbach J."/>
            <person name="Wincker P."/>
            <person name="Souciet J.L."/>
        </authorList>
    </citation>
    <scope>NUCLEOTIDE SEQUENCE [LARGE SCALE GENOMIC DNA]</scope>
    <source>
        <strain evidence="9">ATCC 8585 / CBS 2359 / DSM 70799 / NBRC 1267 / NRRL Y-1140 / WM37</strain>
    </source>
</reference>
<evidence type="ECO:0000313" key="8">
    <source>
        <dbReference type="EMBL" id="CAH00149.1"/>
    </source>
</evidence>
<protein>
    <submittedName>
        <fullName evidence="8">KLLA0E24641p</fullName>
    </submittedName>
</protein>
<dbReference type="OMA" id="TDWIYSD"/>
<feature type="domain" description="Peroxin/Ferlin" evidence="7">
    <location>
        <begin position="282"/>
        <end position="346"/>
    </location>
</feature>
<dbReference type="GO" id="GO:0005778">
    <property type="term" value="C:peroxisomal membrane"/>
    <property type="evidence" value="ECO:0007669"/>
    <property type="project" value="UniProtKB-SubCell"/>
</dbReference>
<dbReference type="PaxDb" id="284590-Q6CLX7"/>
<dbReference type="EMBL" id="CR382125">
    <property type="protein sequence ID" value="CAH00149.1"/>
    <property type="molecule type" value="Genomic_DNA"/>
</dbReference>
<evidence type="ECO:0000256" key="5">
    <source>
        <dbReference type="ARBA" id="ARBA00023140"/>
    </source>
</evidence>
<evidence type="ECO:0000313" key="9">
    <source>
        <dbReference type="Proteomes" id="UP000000598"/>
    </source>
</evidence>
<dbReference type="FunCoup" id="Q6CLX7">
    <property type="interactions" value="45"/>
</dbReference>
<dbReference type="SMART" id="SM00693">
    <property type="entry name" value="DysFN"/>
    <property type="match status" value="1"/>
</dbReference>
<feature type="transmembrane region" description="Helical" evidence="6">
    <location>
        <begin position="182"/>
        <end position="198"/>
    </location>
</feature>
<keyword evidence="9" id="KW-1185">Reference proteome</keyword>
<dbReference type="InterPro" id="IPR006614">
    <property type="entry name" value="Peroxin/Ferlin"/>
</dbReference>
<evidence type="ECO:0000256" key="6">
    <source>
        <dbReference type="SAM" id="Phobius"/>
    </source>
</evidence>
<keyword evidence="2 6" id="KW-0812">Transmembrane</keyword>
<evidence type="ECO:0000259" key="7">
    <source>
        <dbReference type="SMART" id="SM00693"/>
    </source>
</evidence>
<gene>
    <name evidence="8" type="ORF">KLLA0_E24641g</name>
</gene>
<evidence type="ECO:0000256" key="2">
    <source>
        <dbReference type="ARBA" id="ARBA00022692"/>
    </source>
</evidence>
<feature type="transmembrane region" description="Helical" evidence="6">
    <location>
        <begin position="58"/>
        <end position="77"/>
    </location>
</feature>
<dbReference type="eggNOG" id="ENOG502QU0V">
    <property type="taxonomic scope" value="Eukaryota"/>
</dbReference>
<dbReference type="GO" id="GO:0007031">
    <property type="term" value="P:peroxisome organization"/>
    <property type="evidence" value="ECO:0007669"/>
    <property type="project" value="TreeGrafter"/>
</dbReference>
<keyword evidence="4 6" id="KW-0472">Membrane</keyword>
<dbReference type="HOGENOM" id="CLU_665907_0_0_1"/>
<keyword evidence="5" id="KW-0576">Peroxisome</keyword>
<name>Q6CLX7_KLULA</name>
<dbReference type="AlphaFoldDB" id="Q6CLX7"/>
<feature type="transmembrane region" description="Helical" evidence="6">
    <location>
        <begin position="159"/>
        <end position="176"/>
    </location>
</feature>
<dbReference type="InParanoid" id="Q6CLX7"/>
<dbReference type="STRING" id="284590.Q6CLX7"/>
<evidence type="ECO:0000256" key="4">
    <source>
        <dbReference type="ARBA" id="ARBA00023136"/>
    </source>
</evidence>
<accession>Q6CLX7</accession>
<dbReference type="PANTHER" id="PTHR31679">
    <property type="entry name" value="PEROXISOMAL MEMBRANE PROTEIN PEX30-RELATED"/>
    <property type="match status" value="1"/>
</dbReference>
<sequence length="382" mass="45154">MSNKKLHVRFVSKSKSVNPPYKPQDLEPITIACLYRLYPWLLLLDQLLDKLMWHIDDVSLQLIYIILLCYSTALVVPKNTSLLFQAFDIWLGYTSVFILAGTMFYYNYTLWKELEQSEAPTIDEITHTLDSVLEKLKTVQNEVLGTDKVRKLTNINSQTFKIVALLTVIHLITVSFLDVRTYSVLVISLVSVFHSVYYQSTMKLLWRYLWIRRCYYYIWDSVPSESKLETNFQQYKVICESQVIPFPKSLQGLKGQELQVQLQMLILQDPTKIDPESDYVHVKIIEYNVDENERKWKQEGWTPKLLPYERAHFSNSFTQTPSVTPWKFHEELPSDWIWIESTWVPGSWQYCDAKWNLLGANDSIACFTRRRTWKRRAFKILT</sequence>
<proteinExistence type="predicted"/>
<dbReference type="InterPro" id="IPR052646">
    <property type="entry name" value="Peroxisomal_PEX28-32"/>
</dbReference>
<keyword evidence="3 6" id="KW-1133">Transmembrane helix</keyword>
<dbReference type="Pfam" id="PF06398">
    <property type="entry name" value="Pex24p"/>
    <property type="match status" value="1"/>
</dbReference>
<feature type="transmembrane region" description="Helical" evidence="6">
    <location>
        <begin position="89"/>
        <end position="108"/>
    </location>
</feature>
<dbReference type="KEGG" id="kla:KLLA0_E24641g"/>
<comment type="subcellular location">
    <subcellularLocation>
        <location evidence="1">Peroxisome membrane</location>
        <topology evidence="1">Multi-pass membrane protein</topology>
    </subcellularLocation>
</comment>
<evidence type="ECO:0000256" key="3">
    <source>
        <dbReference type="ARBA" id="ARBA00022989"/>
    </source>
</evidence>